<evidence type="ECO:0000313" key="1">
    <source>
        <dbReference type="EMBL" id="XDP45777.1"/>
    </source>
</evidence>
<dbReference type="AlphaFoldDB" id="A0AB39L6Q4"/>
<sequence>MRDPILDAWADGGWRLERLPIQPLPPELLELFEGLTLALMETYSLDAPTPPAPGTAAVRPRNVPAESCSVLVVLRGGEPPEIAGVKHDGGAPTFRIALTSRDRGAHLVLLTVRCDEHGLGHAALDFTA</sequence>
<organism evidence="1">
    <name type="scientific">Sinomonas puerhi</name>
    <dbReference type="NCBI Taxonomy" id="3238584"/>
    <lineage>
        <taxon>Bacteria</taxon>
        <taxon>Bacillati</taxon>
        <taxon>Actinomycetota</taxon>
        <taxon>Actinomycetes</taxon>
        <taxon>Micrococcales</taxon>
        <taxon>Micrococcaceae</taxon>
        <taxon>Sinomonas</taxon>
    </lineage>
</organism>
<dbReference type="KEGG" id="spue:AB5L97_01780"/>
<protein>
    <submittedName>
        <fullName evidence="1">Uncharacterized protein</fullName>
    </submittedName>
</protein>
<dbReference type="EMBL" id="CP163302">
    <property type="protein sequence ID" value="XDP45777.1"/>
    <property type="molecule type" value="Genomic_DNA"/>
</dbReference>
<reference evidence="1" key="1">
    <citation type="submission" date="2024-07" db="EMBL/GenBank/DDBJ databases">
        <authorList>
            <person name="fu j."/>
        </authorList>
    </citation>
    <scope>NUCLEOTIDE SEQUENCE</scope>
    <source>
        <strain evidence="1">P10A9</strain>
    </source>
</reference>
<proteinExistence type="predicted"/>
<name>A0AB39L6Q4_9MICC</name>
<gene>
    <name evidence="1" type="ORF">AB5L97_01780</name>
</gene>
<accession>A0AB39L6Q4</accession>
<dbReference type="RefSeq" id="WP_307957038.1">
    <property type="nucleotide sequence ID" value="NZ_CP163302.1"/>
</dbReference>